<dbReference type="PROSITE" id="PS51257">
    <property type="entry name" value="PROKAR_LIPOPROTEIN"/>
    <property type="match status" value="1"/>
</dbReference>
<dbReference type="Gene3D" id="3.40.50.2300">
    <property type="match status" value="2"/>
</dbReference>
<reference evidence="4 5" key="1">
    <citation type="submission" date="2020-08" db="EMBL/GenBank/DDBJ databases">
        <title>Genome sequencing of Purple Non-Sulfur Bacteria from various extreme environments.</title>
        <authorList>
            <person name="Mayer M."/>
        </authorList>
    </citation>
    <scope>NUCLEOTIDE SEQUENCE [LARGE SCALE GENOMIC DNA]</scope>
    <source>
        <strain evidence="4 5">2761</strain>
    </source>
</reference>
<evidence type="ECO:0000256" key="2">
    <source>
        <dbReference type="ARBA" id="ARBA00022729"/>
    </source>
</evidence>
<dbReference type="InterPro" id="IPR028082">
    <property type="entry name" value="Peripla_BP_I"/>
</dbReference>
<evidence type="ECO:0000256" key="1">
    <source>
        <dbReference type="ARBA" id="ARBA00010062"/>
    </source>
</evidence>
<comment type="similarity">
    <text evidence="1">Belongs to the leucine-binding protein family.</text>
</comment>
<dbReference type="PANTHER" id="PTHR47151:SF2">
    <property type="entry name" value="AMINO ACID BINDING PROTEIN"/>
    <property type="match status" value="1"/>
</dbReference>
<dbReference type="Proteomes" id="UP000587070">
    <property type="component" value="Unassembled WGS sequence"/>
</dbReference>
<dbReference type="Pfam" id="PF13458">
    <property type="entry name" value="Peripla_BP_6"/>
    <property type="match status" value="1"/>
</dbReference>
<keyword evidence="5" id="KW-1185">Reference proteome</keyword>
<protein>
    <submittedName>
        <fullName evidence="4">Branched-chain amino acid transport system substrate-binding protein</fullName>
    </submittedName>
</protein>
<dbReference type="EMBL" id="JACIGE010000013">
    <property type="protein sequence ID" value="MBB4248743.1"/>
    <property type="molecule type" value="Genomic_DNA"/>
</dbReference>
<dbReference type="CDD" id="cd06342">
    <property type="entry name" value="PBP1_ABC_LIVBP-like"/>
    <property type="match status" value="1"/>
</dbReference>
<name>A0A840G8T1_RHOTE</name>
<dbReference type="OrthoDB" id="9783240at2"/>
<dbReference type="AlphaFoldDB" id="A0A840G8T1"/>
<feature type="domain" description="Leucine-binding protein" evidence="3">
    <location>
        <begin position="43"/>
        <end position="381"/>
    </location>
</feature>
<dbReference type="SUPFAM" id="SSF53822">
    <property type="entry name" value="Periplasmic binding protein-like I"/>
    <property type="match status" value="1"/>
</dbReference>
<gene>
    <name evidence="4" type="ORF">GGD90_003143</name>
</gene>
<keyword evidence="2" id="KW-0732">Signal</keyword>
<organism evidence="4 5">
    <name type="scientific">Rhodocyclus tenuis</name>
    <name type="common">Rhodospirillum tenue</name>
    <dbReference type="NCBI Taxonomy" id="1066"/>
    <lineage>
        <taxon>Bacteria</taxon>
        <taxon>Pseudomonadati</taxon>
        <taxon>Pseudomonadota</taxon>
        <taxon>Betaproteobacteria</taxon>
        <taxon>Rhodocyclales</taxon>
        <taxon>Rhodocyclaceae</taxon>
        <taxon>Rhodocyclus</taxon>
    </lineage>
</organism>
<proteinExistence type="inferred from homology"/>
<comment type="caution">
    <text evidence="4">The sequence shown here is derived from an EMBL/GenBank/DDBJ whole genome shotgun (WGS) entry which is preliminary data.</text>
</comment>
<dbReference type="InterPro" id="IPR028081">
    <property type="entry name" value="Leu-bd"/>
</dbReference>
<accession>A0A840G8T1</accession>
<sequence>MKKSTLIQCSAIAVSLALLGGCSQKDEAPATAAPVAAPEAKLVKLGFAAPLTGPQAHYGKEMQNGVVLAVEEANAAKVQIGGQPVRFELVSEDDQADPKQGTAVAQKLVDAKIAGMLGHFNSGTSIPASRIYSEAGIPEIAMATSPAYTGNGYKTTFRAMTNDVQQGSVMGRFAVDKLGAKRIAIVDDRTAYGQGLADEFEKSAKEAGAEIVKREFTSDKASDFMAILTSIKSAKPDVLFFGGADAQAGPMARQIKQLGIKATLMGGEMVKSPNFITLAGSAAEGTVASLAGLPLAQMPGGKDYETKYKARFNEEVQIYSPYAYDATKVMIEAMKAAGSSEPAKYLPFLARTQVAGVTSSNIAYDDKGDLRDGAITVYKVEGGEWKVLEAAGK</sequence>
<evidence type="ECO:0000259" key="3">
    <source>
        <dbReference type="Pfam" id="PF13458"/>
    </source>
</evidence>
<dbReference type="RefSeq" id="WP_153117580.1">
    <property type="nucleotide sequence ID" value="NZ_JACIGE010000013.1"/>
</dbReference>
<evidence type="ECO:0000313" key="5">
    <source>
        <dbReference type="Proteomes" id="UP000587070"/>
    </source>
</evidence>
<dbReference type="PANTHER" id="PTHR47151">
    <property type="entry name" value="LEU/ILE/VAL-BINDING ABC TRANSPORTER SUBUNIT"/>
    <property type="match status" value="1"/>
</dbReference>
<evidence type="ECO:0000313" key="4">
    <source>
        <dbReference type="EMBL" id="MBB4248743.1"/>
    </source>
</evidence>